<name>A0A8R1HYC4_CAEJA</name>
<evidence type="ECO:0000256" key="1">
    <source>
        <dbReference type="SAM" id="MobiDB-lite"/>
    </source>
</evidence>
<protein>
    <submittedName>
        <fullName evidence="2">Uncharacterized protein</fullName>
    </submittedName>
</protein>
<sequence length="91" mass="9799">MFAQASPKPRPTSAPCLARLRSFKSSPTLAHARPRSPNARPFTCASHWQGRLAQKTGESPNKAGLSPNKAGLSPKRLPISCQKLCEHGIVL</sequence>
<dbReference type="Proteomes" id="UP000005237">
    <property type="component" value="Unassembled WGS sequence"/>
</dbReference>
<accession>A0A8R1HYC4</accession>
<proteinExistence type="predicted"/>
<reference evidence="3" key="1">
    <citation type="submission" date="2010-08" db="EMBL/GenBank/DDBJ databases">
        <authorList>
            <consortium name="Caenorhabditis japonica Sequencing Consortium"/>
            <person name="Wilson R.K."/>
        </authorList>
    </citation>
    <scope>NUCLEOTIDE SEQUENCE [LARGE SCALE GENOMIC DNA]</scope>
    <source>
        <strain evidence="3">DF5081</strain>
    </source>
</reference>
<keyword evidence="3" id="KW-1185">Reference proteome</keyword>
<feature type="region of interest" description="Disordered" evidence="1">
    <location>
        <begin position="51"/>
        <end position="72"/>
    </location>
</feature>
<evidence type="ECO:0000313" key="3">
    <source>
        <dbReference type="Proteomes" id="UP000005237"/>
    </source>
</evidence>
<evidence type="ECO:0000313" key="2">
    <source>
        <dbReference type="EnsemblMetazoa" id="CJA15506.1"/>
    </source>
</evidence>
<dbReference type="AlphaFoldDB" id="A0A8R1HYC4"/>
<organism evidence="2 3">
    <name type="scientific">Caenorhabditis japonica</name>
    <dbReference type="NCBI Taxonomy" id="281687"/>
    <lineage>
        <taxon>Eukaryota</taxon>
        <taxon>Metazoa</taxon>
        <taxon>Ecdysozoa</taxon>
        <taxon>Nematoda</taxon>
        <taxon>Chromadorea</taxon>
        <taxon>Rhabditida</taxon>
        <taxon>Rhabditina</taxon>
        <taxon>Rhabditomorpha</taxon>
        <taxon>Rhabditoidea</taxon>
        <taxon>Rhabditidae</taxon>
        <taxon>Peloderinae</taxon>
        <taxon>Caenorhabditis</taxon>
    </lineage>
</organism>
<dbReference type="EnsemblMetazoa" id="CJA15506.1">
    <property type="protein sequence ID" value="CJA15506.1"/>
    <property type="gene ID" value="WBGene00134710"/>
</dbReference>
<reference evidence="2" key="2">
    <citation type="submission" date="2022-06" db="UniProtKB">
        <authorList>
            <consortium name="EnsemblMetazoa"/>
        </authorList>
    </citation>
    <scope>IDENTIFICATION</scope>
    <source>
        <strain evidence="2">DF5081</strain>
    </source>
</reference>